<name>A0A1H3F931_9RHOB</name>
<sequence>MAARSKSAPAAQRRTPARRRTRGALATIGGLLIASAILRGLNGAGDAVALELPGLRAQEAETDAADAASGSDPAVRIERIAEADIAPLLAALDEREARLKTRETALDMRMQALSVAESEIEEKLAALEAAEARLKETMTLSSKAAETDIVQLTDVYARMKPREAAALFTEMDPEFAAGFLGRMRPEAAAAILAGLPPRVAYTISVIVAGRNAEAPTR</sequence>
<dbReference type="STRING" id="321339.SAMN05444340_101242"/>
<evidence type="ECO:0000313" key="4">
    <source>
        <dbReference type="Proteomes" id="UP000199286"/>
    </source>
</evidence>
<evidence type="ECO:0000313" key="3">
    <source>
        <dbReference type="EMBL" id="SDX86858.1"/>
    </source>
</evidence>
<proteinExistence type="predicted"/>
<evidence type="ECO:0000256" key="1">
    <source>
        <dbReference type="SAM" id="Coils"/>
    </source>
</evidence>
<keyword evidence="3" id="KW-0969">Cilium</keyword>
<dbReference type="RefSeq" id="WP_089877961.1">
    <property type="nucleotide sequence ID" value="NZ_FNPF01000001.1"/>
</dbReference>
<reference evidence="3 4" key="1">
    <citation type="submission" date="2016-10" db="EMBL/GenBank/DDBJ databases">
        <authorList>
            <person name="de Groot N.N."/>
        </authorList>
    </citation>
    <scope>NUCLEOTIDE SEQUENCE [LARGE SCALE GENOMIC DNA]</scope>
    <source>
        <strain evidence="3 4">DSM 26880</strain>
    </source>
</reference>
<feature type="coiled-coil region" evidence="1">
    <location>
        <begin position="110"/>
        <end position="140"/>
    </location>
</feature>
<keyword evidence="3" id="KW-0282">Flagellum</keyword>
<keyword evidence="1" id="KW-0175">Coiled coil</keyword>
<dbReference type="EMBL" id="FNPF01000001">
    <property type="protein sequence ID" value="SDX86858.1"/>
    <property type="molecule type" value="Genomic_DNA"/>
</dbReference>
<gene>
    <name evidence="3" type="ORF">SAMN05444340_101242</name>
</gene>
<accession>A0A1H3F931</accession>
<dbReference type="OrthoDB" id="9791432at2"/>
<dbReference type="SUPFAM" id="SSF158791">
    <property type="entry name" value="MgtE N-terminal domain-like"/>
    <property type="match status" value="1"/>
</dbReference>
<dbReference type="Proteomes" id="UP000199286">
    <property type="component" value="Unassembled WGS sequence"/>
</dbReference>
<keyword evidence="3" id="KW-0966">Cell projection</keyword>
<evidence type="ECO:0000256" key="2">
    <source>
        <dbReference type="SAM" id="MobiDB-lite"/>
    </source>
</evidence>
<organism evidence="3 4">
    <name type="scientific">Citreimonas salinaria</name>
    <dbReference type="NCBI Taxonomy" id="321339"/>
    <lineage>
        <taxon>Bacteria</taxon>
        <taxon>Pseudomonadati</taxon>
        <taxon>Pseudomonadota</taxon>
        <taxon>Alphaproteobacteria</taxon>
        <taxon>Rhodobacterales</taxon>
        <taxon>Roseobacteraceae</taxon>
        <taxon>Citreimonas</taxon>
    </lineage>
</organism>
<protein>
    <submittedName>
        <fullName evidence="3">Flagellar motility protein MotE, a chaperone for MotC folding</fullName>
    </submittedName>
</protein>
<keyword evidence="4" id="KW-1185">Reference proteome</keyword>
<dbReference type="AlphaFoldDB" id="A0A1H3F931"/>
<feature type="region of interest" description="Disordered" evidence="2">
    <location>
        <begin position="1"/>
        <end position="21"/>
    </location>
</feature>